<feature type="domain" description="Helicase ATP-binding" evidence="5">
    <location>
        <begin position="293"/>
        <end position="457"/>
    </location>
</feature>
<protein>
    <recommendedName>
        <fullName evidence="1">RNA helicase</fullName>
        <ecNumber evidence="1">3.6.4.13</ecNumber>
    </recommendedName>
</protein>
<reference evidence="6 7" key="1">
    <citation type="journal article" date="2023" name="Plants (Basel)">
        <title>Bridging the Gap: Combining Genomics and Transcriptomics Approaches to Understand Stylosanthes scabra, an Orphan Legume from the Brazilian Caatinga.</title>
        <authorList>
            <person name="Ferreira-Neto J.R.C."/>
            <person name="da Silva M.D."/>
            <person name="Binneck E."/>
            <person name="de Melo N.F."/>
            <person name="da Silva R.H."/>
            <person name="de Melo A.L.T.M."/>
            <person name="Pandolfi V."/>
            <person name="Bustamante F.O."/>
            <person name="Brasileiro-Vidal A.C."/>
            <person name="Benko-Iseppon A.M."/>
        </authorList>
    </citation>
    <scope>NUCLEOTIDE SEQUENCE [LARGE SCALE GENOMIC DNA]</scope>
    <source>
        <tissue evidence="6">Leaves</tissue>
    </source>
</reference>
<comment type="catalytic activity">
    <reaction evidence="3">
        <text>ATP + H2O = ADP + phosphate + H(+)</text>
        <dbReference type="Rhea" id="RHEA:13065"/>
        <dbReference type="ChEBI" id="CHEBI:15377"/>
        <dbReference type="ChEBI" id="CHEBI:15378"/>
        <dbReference type="ChEBI" id="CHEBI:30616"/>
        <dbReference type="ChEBI" id="CHEBI:43474"/>
        <dbReference type="ChEBI" id="CHEBI:456216"/>
        <dbReference type="EC" id="3.6.4.13"/>
    </reaction>
</comment>
<evidence type="ECO:0000256" key="3">
    <source>
        <dbReference type="ARBA" id="ARBA00047984"/>
    </source>
</evidence>
<keyword evidence="7" id="KW-1185">Reference proteome</keyword>
<proteinExistence type="predicted"/>
<dbReference type="CDD" id="cd17917">
    <property type="entry name" value="DEXHc_RHA-like"/>
    <property type="match status" value="1"/>
</dbReference>
<feature type="region of interest" description="Disordered" evidence="4">
    <location>
        <begin position="1"/>
        <end position="24"/>
    </location>
</feature>
<evidence type="ECO:0000313" key="6">
    <source>
        <dbReference type="EMBL" id="MED6123195.1"/>
    </source>
</evidence>
<gene>
    <name evidence="6" type="ORF">PIB30_046873</name>
</gene>
<evidence type="ECO:0000256" key="1">
    <source>
        <dbReference type="ARBA" id="ARBA00012552"/>
    </source>
</evidence>
<dbReference type="Pfam" id="PF00270">
    <property type="entry name" value="DEAD"/>
    <property type="match status" value="1"/>
</dbReference>
<accession>A0ABU6RGY5</accession>
<dbReference type="InterPro" id="IPR002464">
    <property type="entry name" value="DNA/RNA_helicase_DEAH_CS"/>
</dbReference>
<dbReference type="PROSITE" id="PS51192">
    <property type="entry name" value="HELICASE_ATP_BIND_1"/>
    <property type="match status" value="1"/>
</dbReference>
<comment type="caution">
    <text evidence="6">The sequence shown here is derived from an EMBL/GenBank/DDBJ whole genome shotgun (WGS) entry which is preliminary data.</text>
</comment>
<name>A0ABU6RGY5_9FABA</name>
<dbReference type="SUPFAM" id="SSF52540">
    <property type="entry name" value="P-loop containing nucleoside triphosphate hydrolases"/>
    <property type="match status" value="1"/>
</dbReference>
<dbReference type="InterPro" id="IPR014001">
    <property type="entry name" value="Helicase_ATP-bd"/>
</dbReference>
<keyword evidence="2" id="KW-0378">Hydrolase</keyword>
<dbReference type="PANTHER" id="PTHR18934">
    <property type="entry name" value="ATP-DEPENDENT RNA HELICASE"/>
    <property type="match status" value="1"/>
</dbReference>
<evidence type="ECO:0000259" key="5">
    <source>
        <dbReference type="PROSITE" id="PS51192"/>
    </source>
</evidence>
<sequence length="474" mass="54808">MKKTFYHPNATVHHHNPTYNRQPPPFRRHFPKPVDFHPNHYRPPGPPNPTAFQAPNFVLYLRRGRRNLRRDFISSLISQCPSKPQSFSIFPYSSKADSAILNFRQWVDTLNAVAYLWETRLDGTHDLTPELKSNVMVPSDEDELYSRLRAVFARHVKGLMQEAKELKRWEGEIERLTKEIARVEPVKDKHYRVGDFFQMNENTKRLAEEKNLVERRLREFRCAMECLLKVLEEKVGAAEERNEGVNGNYDYDFDAVFRFGGRLNWKRVHSIIMRERRRLEEGLPIYAYRRDILHDIHHQQITVLVGETGSGKSTQLVQFLADSGVGAAESIICTQPRKIAARSLAQRVEEESSGCYEGNAINSYLTFSSLTEFDSKVTFMTDHCLLQHYMNDKNLSGVSCIIVDEAHERSLNTDLLLALIKNLLSRRVDMRLIIMSATADAKQLSEYFYGCRIVHVVGRSFPVDVRYVPSDQGS</sequence>
<evidence type="ECO:0000313" key="7">
    <source>
        <dbReference type="Proteomes" id="UP001341840"/>
    </source>
</evidence>
<dbReference type="EC" id="3.6.4.13" evidence="1"/>
<dbReference type="PANTHER" id="PTHR18934:SF81">
    <property type="entry name" value="ATP-DEPENDENT RNA HELICASE DEAH11, CHLOROPLASTIC-RELATED"/>
    <property type="match status" value="1"/>
</dbReference>
<dbReference type="InterPro" id="IPR011545">
    <property type="entry name" value="DEAD/DEAH_box_helicase_dom"/>
</dbReference>
<evidence type="ECO:0000256" key="4">
    <source>
        <dbReference type="SAM" id="MobiDB-lite"/>
    </source>
</evidence>
<dbReference type="Proteomes" id="UP001341840">
    <property type="component" value="Unassembled WGS sequence"/>
</dbReference>
<dbReference type="InterPro" id="IPR027417">
    <property type="entry name" value="P-loop_NTPase"/>
</dbReference>
<dbReference type="EMBL" id="JASCZI010030504">
    <property type="protein sequence ID" value="MED6123195.1"/>
    <property type="molecule type" value="Genomic_DNA"/>
</dbReference>
<dbReference type="SMART" id="SM00487">
    <property type="entry name" value="DEXDc"/>
    <property type="match status" value="1"/>
</dbReference>
<evidence type="ECO:0000256" key="2">
    <source>
        <dbReference type="ARBA" id="ARBA00022801"/>
    </source>
</evidence>
<dbReference type="PROSITE" id="PS00690">
    <property type="entry name" value="DEAH_ATP_HELICASE"/>
    <property type="match status" value="1"/>
</dbReference>
<dbReference type="Gene3D" id="3.40.50.300">
    <property type="entry name" value="P-loop containing nucleotide triphosphate hydrolases"/>
    <property type="match status" value="1"/>
</dbReference>
<organism evidence="6 7">
    <name type="scientific">Stylosanthes scabra</name>
    <dbReference type="NCBI Taxonomy" id="79078"/>
    <lineage>
        <taxon>Eukaryota</taxon>
        <taxon>Viridiplantae</taxon>
        <taxon>Streptophyta</taxon>
        <taxon>Embryophyta</taxon>
        <taxon>Tracheophyta</taxon>
        <taxon>Spermatophyta</taxon>
        <taxon>Magnoliopsida</taxon>
        <taxon>eudicotyledons</taxon>
        <taxon>Gunneridae</taxon>
        <taxon>Pentapetalae</taxon>
        <taxon>rosids</taxon>
        <taxon>fabids</taxon>
        <taxon>Fabales</taxon>
        <taxon>Fabaceae</taxon>
        <taxon>Papilionoideae</taxon>
        <taxon>50 kb inversion clade</taxon>
        <taxon>dalbergioids sensu lato</taxon>
        <taxon>Dalbergieae</taxon>
        <taxon>Pterocarpus clade</taxon>
        <taxon>Stylosanthes</taxon>
    </lineage>
</organism>